<dbReference type="EMBL" id="RWJN01000105">
    <property type="protein sequence ID" value="TCD67243.1"/>
    <property type="molecule type" value="Genomic_DNA"/>
</dbReference>
<evidence type="ECO:0000256" key="1">
    <source>
        <dbReference type="SAM" id="MobiDB-lite"/>
    </source>
</evidence>
<proteinExistence type="predicted"/>
<keyword evidence="3" id="KW-1185">Reference proteome</keyword>
<name>A0A4R0RK21_9APHY</name>
<gene>
    <name evidence="2" type="ORF">EIP91_000372</name>
</gene>
<dbReference type="OrthoDB" id="2757916at2759"/>
<feature type="region of interest" description="Disordered" evidence="1">
    <location>
        <begin position="263"/>
        <end position="309"/>
    </location>
</feature>
<reference evidence="2 3" key="1">
    <citation type="submission" date="2018-11" db="EMBL/GenBank/DDBJ databases">
        <title>Genome assembly of Steccherinum ochraceum LE-BIN_3174, the white-rot fungus of the Steccherinaceae family (The Residual Polyporoid clade, Polyporales, Basidiomycota).</title>
        <authorList>
            <person name="Fedorova T.V."/>
            <person name="Glazunova O.A."/>
            <person name="Landesman E.O."/>
            <person name="Moiseenko K.V."/>
            <person name="Psurtseva N.V."/>
            <person name="Savinova O.S."/>
            <person name="Shakhova N.V."/>
            <person name="Tyazhelova T.V."/>
            <person name="Vasina D.V."/>
        </authorList>
    </citation>
    <scope>NUCLEOTIDE SEQUENCE [LARGE SCALE GENOMIC DNA]</scope>
    <source>
        <strain evidence="2 3">LE-BIN_3174</strain>
    </source>
</reference>
<sequence length="309" mass="33935">MSVVTLSSAVVPTTKTRLGEPVESEKFRMRRMRIRQLEQEQVLEDMVAVKMIQQLRDSSIFPANHVKTEFSDLDGMSWERSTGPTKTLLEQWRLNRTARPLPKSPSVSLPISRSNSGSELDKLTIVTSASFDGLPSPIDLTVLESLASPITPTPTAARTFSCVSQTPHATVTRNHRRSRSSTVHLLESRSSDDATIRPPIQYPTSPPDLALSPLHYLRAYGKAAPNTLALLRSTGMAPPVLRSKRIRVPASGQAILPLKAQREMTVRPGNMRRGKMGRDRSGSGSGSGSGPGFRRKILSQDMEVEEDSA</sequence>
<dbReference type="Proteomes" id="UP000292702">
    <property type="component" value="Unassembled WGS sequence"/>
</dbReference>
<evidence type="ECO:0000313" key="3">
    <source>
        <dbReference type="Proteomes" id="UP000292702"/>
    </source>
</evidence>
<comment type="caution">
    <text evidence="2">The sequence shown here is derived from an EMBL/GenBank/DDBJ whole genome shotgun (WGS) entry which is preliminary data.</text>
</comment>
<dbReference type="AlphaFoldDB" id="A0A4R0RK21"/>
<organism evidence="2 3">
    <name type="scientific">Steccherinum ochraceum</name>
    <dbReference type="NCBI Taxonomy" id="92696"/>
    <lineage>
        <taxon>Eukaryota</taxon>
        <taxon>Fungi</taxon>
        <taxon>Dikarya</taxon>
        <taxon>Basidiomycota</taxon>
        <taxon>Agaricomycotina</taxon>
        <taxon>Agaricomycetes</taxon>
        <taxon>Polyporales</taxon>
        <taxon>Steccherinaceae</taxon>
        <taxon>Steccherinum</taxon>
    </lineage>
</organism>
<protein>
    <submittedName>
        <fullName evidence="2">Uncharacterized protein</fullName>
    </submittedName>
</protein>
<accession>A0A4R0RK21</accession>
<evidence type="ECO:0000313" key="2">
    <source>
        <dbReference type="EMBL" id="TCD67243.1"/>
    </source>
</evidence>